<organism evidence="4 5">
    <name type="scientific">Arabidopsis thaliana</name>
    <name type="common">Mouse-ear cress</name>
    <dbReference type="NCBI Taxonomy" id="3702"/>
    <lineage>
        <taxon>Eukaryota</taxon>
        <taxon>Viridiplantae</taxon>
        <taxon>Streptophyta</taxon>
        <taxon>Embryophyta</taxon>
        <taxon>Tracheophyta</taxon>
        <taxon>Spermatophyta</taxon>
        <taxon>Magnoliopsida</taxon>
        <taxon>eudicotyledons</taxon>
        <taxon>Gunneridae</taxon>
        <taxon>Pentapetalae</taxon>
        <taxon>rosids</taxon>
        <taxon>malvids</taxon>
        <taxon>Brassicales</taxon>
        <taxon>Brassicaceae</taxon>
        <taxon>Camelineae</taxon>
        <taxon>Arabidopsis</taxon>
    </lineage>
</organism>
<evidence type="ECO:0000313" key="3">
    <source>
        <dbReference type="EMBL" id="CAD5320522.1"/>
    </source>
</evidence>
<dbReference type="OrthoDB" id="1101334at2759"/>
<proteinExistence type="predicted"/>
<dbReference type="AlphaFoldDB" id="A0A178VP57"/>
<evidence type="ECO:0000313" key="7">
    <source>
        <dbReference type="Proteomes" id="UP000516314"/>
    </source>
</evidence>
<reference evidence="5" key="1">
    <citation type="journal article" date="2016" name="Proc. Natl. Acad. Sci. U.S.A.">
        <title>Chromosome-level assembly of Arabidopsis thaliana Ler reveals the extent of translocation and inversion polymorphisms.</title>
        <authorList>
            <person name="Zapata L."/>
            <person name="Ding J."/>
            <person name="Willing E.M."/>
            <person name="Hartwig B."/>
            <person name="Bezdan D."/>
            <person name="Jiao W.B."/>
            <person name="Patel V."/>
            <person name="Velikkakam James G."/>
            <person name="Koornneef M."/>
            <person name="Ossowski S."/>
            <person name="Schneeberger K."/>
        </authorList>
    </citation>
    <scope>NUCLEOTIDE SEQUENCE [LARGE SCALE GENOMIC DNA]</scope>
    <source>
        <strain evidence="5">cv. Landsberg erecta</strain>
    </source>
</reference>
<name>A0A178VP57_ARATH</name>
<evidence type="ECO:0000313" key="6">
    <source>
        <dbReference type="Proteomes" id="UP000434276"/>
    </source>
</evidence>
<feature type="signal peptide" evidence="1">
    <location>
        <begin position="1"/>
        <end position="27"/>
    </location>
</feature>
<reference evidence="3 7" key="4">
    <citation type="submission" date="2020-09" db="EMBL/GenBank/DDBJ databases">
        <authorList>
            <person name="Ashkenazy H."/>
        </authorList>
    </citation>
    <scope>NUCLEOTIDE SEQUENCE [LARGE SCALE GENOMIC DNA]</scope>
    <source>
        <strain evidence="7">cv. Cdm-0</strain>
    </source>
</reference>
<accession>A0A5S9X4L1</accession>
<sequence>MAKLIVNFSALLMIILLVSNGLPKAVAQTCFKGEAQEGVCVKVDGSKLCDLLCKATNTTWFGACEVEDNETHCHCYGPC</sequence>
<dbReference type="EMBL" id="LR881467">
    <property type="protein sequence ID" value="CAD5320522.1"/>
    <property type="molecule type" value="Genomic_DNA"/>
</dbReference>
<dbReference type="EMBL" id="CACSHJ010000088">
    <property type="protein sequence ID" value="CAA0374985.1"/>
    <property type="molecule type" value="Genomic_DNA"/>
</dbReference>
<dbReference type="ExpressionAtlas" id="A0A178VP57">
    <property type="expression patterns" value="baseline and differential"/>
</dbReference>
<evidence type="ECO:0000313" key="5">
    <source>
        <dbReference type="Proteomes" id="UP000078284"/>
    </source>
</evidence>
<evidence type="ECO:0000313" key="2">
    <source>
        <dbReference type="EMBL" id="CAA0374985.1"/>
    </source>
</evidence>
<accession>A0A178VP57</accession>
<protein>
    <submittedName>
        <fullName evidence="3">(thale cress) hypothetical protein</fullName>
    </submittedName>
</protein>
<dbReference type="EMBL" id="LUHQ01000002">
    <property type="protein sequence ID" value="OAP08197.1"/>
    <property type="molecule type" value="Genomic_DNA"/>
</dbReference>
<keyword evidence="1" id="KW-0732">Signal</keyword>
<reference evidence="4" key="2">
    <citation type="submission" date="2016-03" db="EMBL/GenBank/DDBJ databases">
        <title>Full-length assembly of Arabidopsis thaliana Ler reveals the complement of translocations and inversions.</title>
        <authorList>
            <person name="Zapata L."/>
            <person name="Schneeberger K."/>
            <person name="Ossowski S."/>
        </authorList>
    </citation>
    <scope>NUCLEOTIDE SEQUENCE [LARGE SCALE GENOMIC DNA]</scope>
    <source>
        <tissue evidence="4">Leaf</tissue>
    </source>
</reference>
<dbReference type="Proteomes" id="UP000434276">
    <property type="component" value="Unassembled WGS sequence"/>
</dbReference>
<dbReference type="Proteomes" id="UP000078284">
    <property type="component" value="Chromosome 2"/>
</dbReference>
<dbReference type="Proteomes" id="UP000516314">
    <property type="component" value="Chromosome 2"/>
</dbReference>
<reference evidence="2 6" key="3">
    <citation type="submission" date="2019-12" db="EMBL/GenBank/DDBJ databases">
        <authorList>
            <person name="Jiao W.-B."/>
            <person name="Schneeberger K."/>
        </authorList>
    </citation>
    <scope>NUCLEOTIDE SEQUENCE [LARGE SCALE GENOMIC DNA]</scope>
    <source>
        <strain evidence="6">cv. C24</strain>
    </source>
</reference>
<evidence type="ECO:0000256" key="1">
    <source>
        <dbReference type="SAM" id="SignalP"/>
    </source>
</evidence>
<evidence type="ECO:0000313" key="4">
    <source>
        <dbReference type="EMBL" id="OAP08197.1"/>
    </source>
</evidence>
<gene>
    <name evidence="4" type="ordered locus">AXX17_At2g32910</name>
    <name evidence="3" type="ORF">AT9943_LOCUS8641</name>
    <name evidence="2" type="ORF">C24_LOCUS9924</name>
</gene>
<feature type="chain" id="PRO_5036010068" evidence="1">
    <location>
        <begin position="28"/>
        <end position="79"/>
    </location>
</feature>